<dbReference type="Proteomes" id="UP000465112">
    <property type="component" value="Chromosome 14"/>
</dbReference>
<name>A0A6A5EDN7_PERFL</name>
<feature type="compositionally biased region" description="Low complexity" evidence="1">
    <location>
        <begin position="29"/>
        <end position="42"/>
    </location>
</feature>
<dbReference type="AlphaFoldDB" id="A0A6A5EDN7"/>
<evidence type="ECO:0000313" key="3">
    <source>
        <dbReference type="Proteomes" id="UP000465112"/>
    </source>
</evidence>
<accession>A0A6A5EDN7</accession>
<sequence length="95" mass="10531">MQVPMDNPLMNNLHDYCMGNAPVISLGEPDLTPLPISPTTTPSKPPAPKKMKLQRSLDLDSEGIVQKISVVFNTRIDSLEKSVERMISNNTLKIE</sequence>
<organism evidence="2 3">
    <name type="scientific">Perca fluviatilis</name>
    <name type="common">European perch</name>
    <dbReference type="NCBI Taxonomy" id="8168"/>
    <lineage>
        <taxon>Eukaryota</taxon>
        <taxon>Metazoa</taxon>
        <taxon>Chordata</taxon>
        <taxon>Craniata</taxon>
        <taxon>Vertebrata</taxon>
        <taxon>Euteleostomi</taxon>
        <taxon>Actinopterygii</taxon>
        <taxon>Neopterygii</taxon>
        <taxon>Teleostei</taxon>
        <taxon>Neoteleostei</taxon>
        <taxon>Acanthomorphata</taxon>
        <taxon>Eupercaria</taxon>
        <taxon>Perciformes</taxon>
        <taxon>Percoidei</taxon>
        <taxon>Percidae</taxon>
        <taxon>Percinae</taxon>
        <taxon>Perca</taxon>
    </lineage>
</organism>
<proteinExistence type="predicted"/>
<reference evidence="2 3" key="1">
    <citation type="submission" date="2019-06" db="EMBL/GenBank/DDBJ databases">
        <title>A chromosome-scale genome assembly of the European perch, Perca fluviatilis.</title>
        <authorList>
            <person name="Roques C."/>
            <person name="Zahm M."/>
            <person name="Cabau C."/>
            <person name="Klopp C."/>
            <person name="Bouchez O."/>
            <person name="Donnadieu C."/>
            <person name="Kuhl H."/>
            <person name="Gislard M."/>
            <person name="Guendouz S."/>
            <person name="Journot L."/>
            <person name="Haffray P."/>
            <person name="Bestin A."/>
            <person name="Morvezen R."/>
            <person name="Feron R."/>
            <person name="Wen M."/>
            <person name="Jouanno E."/>
            <person name="Herpin A."/>
            <person name="Schartl M."/>
            <person name="Postlethwait J."/>
            <person name="Schaerlinger B."/>
            <person name="Chardard D."/>
            <person name="Lecocq T."/>
            <person name="Poncet C."/>
            <person name="Jaffrelo L."/>
            <person name="Lampietro C."/>
            <person name="Guiguen Y."/>
        </authorList>
    </citation>
    <scope>NUCLEOTIDE SEQUENCE [LARGE SCALE GENOMIC DNA]</scope>
    <source>
        <tissue evidence="2">Blood</tissue>
    </source>
</reference>
<gene>
    <name evidence="2" type="ORF">PFLUV_G00166450</name>
</gene>
<comment type="caution">
    <text evidence="2">The sequence shown here is derived from an EMBL/GenBank/DDBJ whole genome shotgun (WGS) entry which is preliminary data.</text>
</comment>
<protein>
    <submittedName>
        <fullName evidence="2">Uncharacterized protein</fullName>
    </submittedName>
</protein>
<evidence type="ECO:0000313" key="2">
    <source>
        <dbReference type="EMBL" id="KAF1380686.1"/>
    </source>
</evidence>
<feature type="region of interest" description="Disordered" evidence="1">
    <location>
        <begin position="29"/>
        <end position="55"/>
    </location>
</feature>
<evidence type="ECO:0000256" key="1">
    <source>
        <dbReference type="SAM" id="MobiDB-lite"/>
    </source>
</evidence>
<keyword evidence="3" id="KW-1185">Reference proteome</keyword>
<feature type="non-terminal residue" evidence="2">
    <location>
        <position position="95"/>
    </location>
</feature>
<dbReference type="EMBL" id="VHII01000014">
    <property type="protein sequence ID" value="KAF1380686.1"/>
    <property type="molecule type" value="Genomic_DNA"/>
</dbReference>